<feature type="compositionally biased region" description="Basic and acidic residues" evidence="2">
    <location>
        <begin position="621"/>
        <end position="639"/>
    </location>
</feature>
<accession>A0A6V7S6N7</accession>
<gene>
    <name evidence="5" type="ORF">PVBDA_1001960</name>
</gene>
<feature type="domain" description="Autophagy protein ATG5 UblA" evidence="4">
    <location>
        <begin position="24"/>
        <end position="87"/>
    </location>
</feature>
<dbReference type="GO" id="GO:0000422">
    <property type="term" value="P:autophagy of mitochondrion"/>
    <property type="evidence" value="ECO:0007669"/>
    <property type="project" value="TreeGrafter"/>
</dbReference>
<evidence type="ECO:0000256" key="1">
    <source>
        <dbReference type="RuleBase" id="RU361202"/>
    </source>
</evidence>
<comment type="subcellular location">
    <subcellularLocation>
        <location evidence="1">Preautophagosomal structure membrane</location>
        <topology evidence="1">Peripheral membrane protein</topology>
    </subcellularLocation>
</comment>
<dbReference type="GO" id="GO:0034045">
    <property type="term" value="C:phagophore assembly site membrane"/>
    <property type="evidence" value="ECO:0007669"/>
    <property type="project" value="UniProtKB-SubCell"/>
</dbReference>
<dbReference type="VEuPathDB" id="PlasmoDB:PVBDA_1001960"/>
<dbReference type="PANTHER" id="PTHR13040">
    <property type="entry name" value="AUTOPHAGY PROTEIN 5"/>
    <property type="match status" value="1"/>
</dbReference>
<protein>
    <recommendedName>
        <fullName evidence="1">Autophagy protein 5</fullName>
    </recommendedName>
</protein>
<dbReference type="InterPro" id="IPR048939">
    <property type="entry name" value="ATG5_UblA"/>
</dbReference>
<comment type="function">
    <text evidence="1">Involved in autophagic vesicle formation.</text>
</comment>
<keyword evidence="1" id="KW-0072">Autophagy</keyword>
<dbReference type="Pfam" id="PF04106">
    <property type="entry name" value="ATG5_UblB"/>
    <property type="match status" value="1"/>
</dbReference>
<dbReference type="GO" id="GO:0005776">
    <property type="term" value="C:autophagosome"/>
    <property type="evidence" value="ECO:0007669"/>
    <property type="project" value="TreeGrafter"/>
</dbReference>
<dbReference type="GO" id="GO:0034274">
    <property type="term" value="C:Atg12-Atg5-Atg16 complex"/>
    <property type="evidence" value="ECO:0007669"/>
    <property type="project" value="TreeGrafter"/>
</dbReference>
<dbReference type="GO" id="GO:0006995">
    <property type="term" value="P:cellular response to nitrogen starvation"/>
    <property type="evidence" value="ECO:0007669"/>
    <property type="project" value="TreeGrafter"/>
</dbReference>
<evidence type="ECO:0000259" key="4">
    <source>
        <dbReference type="Pfam" id="PF20638"/>
    </source>
</evidence>
<dbReference type="AlphaFoldDB" id="A0A6V7S6N7"/>
<feature type="region of interest" description="Disordered" evidence="2">
    <location>
        <begin position="193"/>
        <end position="230"/>
    </location>
</feature>
<comment type="similarity">
    <text evidence="1">Belongs to the ATG5 family.</text>
</comment>
<dbReference type="GO" id="GO:0061908">
    <property type="term" value="C:phagophore"/>
    <property type="evidence" value="ECO:0007669"/>
    <property type="project" value="TreeGrafter"/>
</dbReference>
<dbReference type="Pfam" id="PF20638">
    <property type="entry name" value="ATG5_UblA"/>
    <property type="match status" value="1"/>
</dbReference>
<dbReference type="InterPro" id="IPR042527">
    <property type="entry name" value="Atg5_UblA_dom_sf"/>
</dbReference>
<dbReference type="GO" id="GO:0019776">
    <property type="term" value="F:Atg8-family ligase activity"/>
    <property type="evidence" value="ECO:0007669"/>
    <property type="project" value="TreeGrafter"/>
</dbReference>
<dbReference type="GO" id="GO:0034727">
    <property type="term" value="P:piecemeal microautophagy of the nucleus"/>
    <property type="evidence" value="ECO:0007669"/>
    <property type="project" value="TreeGrafter"/>
</dbReference>
<feature type="region of interest" description="Disordered" evidence="2">
    <location>
        <begin position="566"/>
        <end position="639"/>
    </location>
</feature>
<feature type="domain" description="Autophagy protein ATG5 UblB" evidence="3">
    <location>
        <begin position="539"/>
        <end position="697"/>
    </location>
</feature>
<feature type="compositionally biased region" description="Basic and acidic residues" evidence="2">
    <location>
        <begin position="566"/>
        <end position="603"/>
    </location>
</feature>
<dbReference type="EMBL" id="LR865388">
    <property type="protein sequence ID" value="CAD2093315.1"/>
    <property type="molecule type" value="Genomic_DNA"/>
</dbReference>
<dbReference type="Proteomes" id="UP000515550">
    <property type="component" value="Chromosome PVBDA_10"/>
</dbReference>
<comment type="subunit">
    <text evidence="1">Conjugated with ATG12.</text>
</comment>
<dbReference type="Gene3D" id="3.10.20.90">
    <property type="entry name" value="Phosphatidylinositol 3-kinase Catalytic Subunit, Chain A, domain 1"/>
    <property type="match status" value="1"/>
</dbReference>
<dbReference type="InterPro" id="IPR007239">
    <property type="entry name" value="Atg5"/>
</dbReference>
<reference evidence="5 6" key="1">
    <citation type="submission" date="2020-08" db="EMBL/GenBank/DDBJ databases">
        <authorList>
            <person name="Ramaprasad A."/>
        </authorList>
    </citation>
    <scope>NUCLEOTIDE SEQUENCE [LARGE SCALE GENOMIC DNA]</scope>
</reference>
<dbReference type="Gene3D" id="3.10.20.620">
    <property type="match status" value="1"/>
</dbReference>
<organism evidence="5 6">
    <name type="scientific">Plasmodium vinckei brucechwatti</name>
    <dbReference type="NCBI Taxonomy" id="119398"/>
    <lineage>
        <taxon>Eukaryota</taxon>
        <taxon>Sar</taxon>
        <taxon>Alveolata</taxon>
        <taxon>Apicomplexa</taxon>
        <taxon>Aconoidasida</taxon>
        <taxon>Haemosporida</taxon>
        <taxon>Plasmodiidae</taxon>
        <taxon>Plasmodium</taxon>
        <taxon>Plasmodium (Vinckeia)</taxon>
    </lineage>
</organism>
<dbReference type="InterPro" id="IPR048318">
    <property type="entry name" value="ATG5_UblB"/>
</dbReference>
<evidence type="ECO:0000313" key="5">
    <source>
        <dbReference type="EMBL" id="CAD2093315.1"/>
    </source>
</evidence>
<evidence type="ECO:0000313" key="6">
    <source>
        <dbReference type="Proteomes" id="UP000515550"/>
    </source>
</evidence>
<evidence type="ECO:0000259" key="3">
    <source>
        <dbReference type="Pfam" id="PF04106"/>
    </source>
</evidence>
<evidence type="ECO:0000256" key="2">
    <source>
        <dbReference type="SAM" id="MobiDB-lite"/>
    </source>
</evidence>
<sequence>MKEYNKILSLEKPDIDQINNNIENSKLVLCICISENESVSLIPPSYYYIHVHRYMYLSNIIPKCLEYFKSFILPFYGNQFGVYFECIGKNGKKENKKQINSNDNVYNTDSNINKSDDINNFDDYISEEKIILDWRLPIGVLFDIYCDIDDEDDYFMNSQVKTNKNWKFCSNNELFYEHVNILKVQEDQINDNNFKEDKSNSVNITEGSLNKDLGDISTNRNSKEDENNDNITTIISNNNQKDSNKCSHNNLNNINEGASHNTLIKKKEQDIIDCKSDEKLNEVKEKNSEDENLKAYSHELFKPLLEFNSRSNSNTNEYVTPKSDSYKYYNLIGRKEINNDWYEKKFKQISYKNIPWKLILNFKGKEEYYTHMKNRENLNNISTTKYNSCIPLYRGVKDFEDYIINELKKSNYILNKNNRLLHTLPRKTEEQLLQNLTDFNVKKICPLYRECIDYNMIIFLENFYSEYIKPWEMGNSKKSKFADKLDNEDQENGVNKIRNTEKIIKEAPIIIHIYGPPYNKIQTKFPLFKVTYSKYNENHIEEIVAYTLGDLLHVNFPTFVRKIKKSEKASQKNGGKNEEKASQKNGGKNEEKASQKNEEKNSEKTSLPNQSSDDDTNNVNLKREFPENKEANSDDKKHIDNMPLKGQNVFYHIEDEYIIFCPYMFIIINGIQIPLKSPLYWLFSNFSHFDNFLHIILRIPPY</sequence>
<keyword evidence="1" id="KW-0472">Membrane</keyword>
<name>A0A6V7S6N7_PLAVN</name>
<keyword evidence="1" id="KW-1017">Isopeptide bond</keyword>
<keyword evidence="1" id="KW-0832">Ubl conjugation</keyword>
<dbReference type="PANTHER" id="PTHR13040:SF2">
    <property type="entry name" value="AUTOPHAGY PROTEIN 5"/>
    <property type="match status" value="1"/>
</dbReference>
<dbReference type="GO" id="GO:0044233">
    <property type="term" value="C:mitochondria-associated endoplasmic reticulum membrane contact site"/>
    <property type="evidence" value="ECO:0007669"/>
    <property type="project" value="TreeGrafter"/>
</dbReference>
<proteinExistence type="inferred from homology"/>